<name>A0A0B1PA44_UNCNE</name>
<organism evidence="2 3">
    <name type="scientific">Uncinula necator</name>
    <name type="common">Grape powdery mildew</name>
    <dbReference type="NCBI Taxonomy" id="52586"/>
    <lineage>
        <taxon>Eukaryota</taxon>
        <taxon>Fungi</taxon>
        <taxon>Dikarya</taxon>
        <taxon>Ascomycota</taxon>
        <taxon>Pezizomycotina</taxon>
        <taxon>Leotiomycetes</taxon>
        <taxon>Erysiphales</taxon>
        <taxon>Erysiphaceae</taxon>
        <taxon>Erysiphe</taxon>
    </lineage>
</organism>
<dbReference type="CDD" id="cd01650">
    <property type="entry name" value="RT_nLTR_like"/>
    <property type="match status" value="1"/>
</dbReference>
<dbReference type="AlphaFoldDB" id="A0A0B1PA44"/>
<keyword evidence="3" id="KW-1185">Reference proteome</keyword>
<accession>A0A0B1PA44</accession>
<dbReference type="Pfam" id="PF00078">
    <property type="entry name" value="RVT_1"/>
    <property type="match status" value="1"/>
</dbReference>
<feature type="domain" description="Reverse transcriptase" evidence="1">
    <location>
        <begin position="1"/>
        <end position="242"/>
    </location>
</feature>
<comment type="caution">
    <text evidence="2">The sequence shown here is derived from an EMBL/GenBank/DDBJ whole genome shotgun (WGS) entry which is preliminary data.</text>
</comment>
<dbReference type="InterPro" id="IPR000477">
    <property type="entry name" value="RT_dom"/>
</dbReference>
<gene>
    <name evidence="2" type="ORF">EV44_g0289</name>
</gene>
<dbReference type="HOGENOM" id="CLU_625845_0_0_1"/>
<protein>
    <recommendedName>
        <fullName evidence="1">Reverse transcriptase domain-containing protein</fullName>
    </recommendedName>
</protein>
<dbReference type="STRING" id="52586.A0A0B1PA44"/>
<dbReference type="PANTHER" id="PTHR33481:SF1">
    <property type="entry name" value="ENDONUCLEASE_EXONUCLEASE_PHOSPHATASE DOMAIN-CONTAINING PROTEIN-RELATED"/>
    <property type="match status" value="1"/>
</dbReference>
<dbReference type="InterPro" id="IPR043502">
    <property type="entry name" value="DNA/RNA_pol_sf"/>
</dbReference>
<evidence type="ECO:0000313" key="3">
    <source>
        <dbReference type="Proteomes" id="UP000030854"/>
    </source>
</evidence>
<evidence type="ECO:0000313" key="2">
    <source>
        <dbReference type="EMBL" id="KHJ34205.1"/>
    </source>
</evidence>
<dbReference type="PROSITE" id="PS50878">
    <property type="entry name" value="RT_POL"/>
    <property type="match status" value="1"/>
</dbReference>
<reference evidence="2 3" key="1">
    <citation type="journal article" date="2014" name="BMC Genomics">
        <title>Adaptive genomic structural variation in the grape powdery mildew pathogen, Erysiphe necator.</title>
        <authorList>
            <person name="Jones L."/>
            <person name="Riaz S."/>
            <person name="Morales-Cruz A."/>
            <person name="Amrine K.C."/>
            <person name="McGuire B."/>
            <person name="Gubler W.D."/>
            <person name="Walker M.A."/>
            <person name="Cantu D."/>
        </authorList>
    </citation>
    <scope>NUCLEOTIDE SEQUENCE [LARGE SCALE GENOMIC DNA]</scope>
    <source>
        <strain evidence="3">c</strain>
    </source>
</reference>
<dbReference type="EMBL" id="JNVN01000994">
    <property type="protein sequence ID" value="KHJ34205.1"/>
    <property type="molecule type" value="Genomic_DNA"/>
</dbReference>
<dbReference type="Proteomes" id="UP000030854">
    <property type="component" value="Unassembled WGS sequence"/>
</dbReference>
<evidence type="ECO:0000259" key="1">
    <source>
        <dbReference type="PROSITE" id="PS50878"/>
    </source>
</evidence>
<proteinExistence type="predicted"/>
<sequence length="438" mass="49705">MPKAYRVISLLSCLGKVSERILAKRLSYLVEISQLLDPTQIGGRLTKSAVDAALLLINEVETNRQIRRVTSTLFLDVKGAFDHVSRNQILDQIKKIRLPTSLISWVASFLDHRVLQLSFNGETESFKSAETGIPQGSPISPMLFLIYISDLFITQDVRCISYMDDIAISTKSTSLRKNTKTLEREVAKIYAKGSQNAIQFDLLKTELMHFTRSKKADTWHVRLPDDVVIAPTQLVRWLGIWFDPSLKFRSHINIRAAQALQTFYRITRYSNTEVCLPVEQTKFNPPSQPGNESDCFGPQNHTIKTDKKYIGNPSDGSSLEQIKHYIFPPWCAELPFTVHRGKNPKEIVAAHHQEEFNNTNWETTTFIYTDASYMEDRKGVGVSVVATDQKGTIMEKLAINTGDGNLVYNGELEGITQGIEYASVVMTRLKCNRHWRVM</sequence>
<dbReference type="SUPFAM" id="SSF56672">
    <property type="entry name" value="DNA/RNA polymerases"/>
    <property type="match status" value="1"/>
</dbReference>
<dbReference type="PANTHER" id="PTHR33481">
    <property type="entry name" value="REVERSE TRANSCRIPTASE"/>
    <property type="match status" value="1"/>
</dbReference>